<accession>A0ABM8TGN6</accession>
<reference evidence="6 7" key="1">
    <citation type="submission" date="2021-03" db="EMBL/GenBank/DDBJ databases">
        <authorList>
            <person name="Peeters C."/>
        </authorList>
    </citation>
    <scope>NUCLEOTIDE SEQUENCE [LARGE SCALE GENOMIC DNA]</scope>
    <source>
        <strain evidence="6 7">LMG 26411</strain>
    </source>
</reference>
<keyword evidence="3" id="KW-0285">Flavoprotein</keyword>
<evidence type="ECO:0000259" key="5">
    <source>
        <dbReference type="PROSITE" id="PS00624"/>
    </source>
</evidence>
<dbReference type="RefSeq" id="WP_211953763.1">
    <property type="nucleotide sequence ID" value="NZ_CAJPVI010000014.1"/>
</dbReference>
<sequence>MSDWDYLIIGAGAAGSVLANRLSARPANRVLLLEAGSDVRPGEEPEDIRSIFPLSTFNPAYTWPDTRVHWGSAADSAPSFFPQGRVLGGTSQIMGMFALRGRPEDYDDWAQQGATGWGWGDVLPFFRKLEADQDFPGPLHGSDGPVPIRREPLQHWSPLATRLHAVAHARRLDHIADMNADFGDGHGTLPISRYADKRGSAGICYLDAAVRARHNLSVQTGITVTRLLAERRDGVLRCVGVAATDAQGTTREIRARHVLLAAGALRSPALLLRSGIGPGQDLAQAGVAPVLDRQGVGRNLQNHAILYVVSFLQPGGREKPAIRPACATTLRWSSATEGGTPGDMGMYVRSWLSWHALGHRMASLAPVLNKPWSRGTVTLCPKDPQAAAVVAFNLLSDPRDLVRMTDAFRFTASLFPDLGAVCGTPYVLGDAGNLSRLMRFNEPTRANAWRAAVAARLVDALPALGRRTIAHLSKMQPAADVLRSEDTLIDYARGSISGTGHVSGTCRMGAAQDPLAVVDPAGQVHGMQGLYVADASVMPSVPSANTHLPTIMVAEKIAHHLLA</sequence>
<protein>
    <submittedName>
        <fullName evidence="6">5-(Hydroxymethyl)furfural oxidase</fullName>
        <ecNumber evidence="6">1.1.3.47</ecNumber>
    </submittedName>
</protein>
<keyword evidence="4" id="KW-0274">FAD</keyword>
<name>A0ABM8TGN6_9BURK</name>
<dbReference type="PANTHER" id="PTHR11552">
    <property type="entry name" value="GLUCOSE-METHANOL-CHOLINE GMC OXIDOREDUCTASE"/>
    <property type="match status" value="1"/>
</dbReference>
<gene>
    <name evidence="6" type="ORF">LMG26411_02695</name>
</gene>
<dbReference type="Pfam" id="PF00732">
    <property type="entry name" value="GMC_oxred_N"/>
    <property type="match status" value="1"/>
</dbReference>
<evidence type="ECO:0000256" key="4">
    <source>
        <dbReference type="ARBA" id="ARBA00022827"/>
    </source>
</evidence>
<dbReference type="GO" id="GO:0016491">
    <property type="term" value="F:oxidoreductase activity"/>
    <property type="evidence" value="ECO:0007669"/>
    <property type="project" value="UniProtKB-KW"/>
</dbReference>
<dbReference type="Gene3D" id="3.30.560.10">
    <property type="entry name" value="Glucose Oxidase, domain 3"/>
    <property type="match status" value="2"/>
</dbReference>
<dbReference type="InterPro" id="IPR000172">
    <property type="entry name" value="GMC_OxRdtase_N"/>
</dbReference>
<keyword evidence="6" id="KW-0560">Oxidoreductase</keyword>
<evidence type="ECO:0000256" key="2">
    <source>
        <dbReference type="ARBA" id="ARBA00010790"/>
    </source>
</evidence>
<dbReference type="InterPro" id="IPR036188">
    <property type="entry name" value="FAD/NAD-bd_sf"/>
</dbReference>
<dbReference type="SUPFAM" id="SSF51905">
    <property type="entry name" value="FAD/NAD(P)-binding domain"/>
    <property type="match status" value="1"/>
</dbReference>
<keyword evidence="7" id="KW-1185">Reference proteome</keyword>
<dbReference type="EC" id="1.1.3.47" evidence="6"/>
<organism evidence="6 7">
    <name type="scientific">Cupriavidus numazuensis</name>
    <dbReference type="NCBI Taxonomy" id="221992"/>
    <lineage>
        <taxon>Bacteria</taxon>
        <taxon>Pseudomonadati</taxon>
        <taxon>Pseudomonadota</taxon>
        <taxon>Betaproteobacteria</taxon>
        <taxon>Burkholderiales</taxon>
        <taxon>Burkholderiaceae</taxon>
        <taxon>Cupriavidus</taxon>
    </lineage>
</organism>
<dbReference type="PANTHER" id="PTHR11552:SF147">
    <property type="entry name" value="CHOLINE DEHYDROGENASE, MITOCHONDRIAL"/>
    <property type="match status" value="1"/>
</dbReference>
<evidence type="ECO:0000313" key="6">
    <source>
        <dbReference type="EMBL" id="CAG2145166.1"/>
    </source>
</evidence>
<dbReference type="PROSITE" id="PS00624">
    <property type="entry name" value="GMC_OXRED_2"/>
    <property type="match status" value="1"/>
</dbReference>
<dbReference type="InterPro" id="IPR007867">
    <property type="entry name" value="GMC_OxRtase_C"/>
</dbReference>
<evidence type="ECO:0000256" key="1">
    <source>
        <dbReference type="ARBA" id="ARBA00001974"/>
    </source>
</evidence>
<comment type="similarity">
    <text evidence="2">Belongs to the GMC oxidoreductase family.</text>
</comment>
<dbReference type="PIRSF" id="PIRSF000137">
    <property type="entry name" value="Alcohol_oxidase"/>
    <property type="match status" value="1"/>
</dbReference>
<dbReference type="EMBL" id="CAJPVI010000014">
    <property type="protein sequence ID" value="CAG2145166.1"/>
    <property type="molecule type" value="Genomic_DNA"/>
</dbReference>
<dbReference type="Pfam" id="PF05199">
    <property type="entry name" value="GMC_oxred_C"/>
    <property type="match status" value="1"/>
</dbReference>
<evidence type="ECO:0000256" key="3">
    <source>
        <dbReference type="ARBA" id="ARBA00022630"/>
    </source>
</evidence>
<comment type="caution">
    <text evidence="6">The sequence shown here is derived from an EMBL/GenBank/DDBJ whole genome shotgun (WGS) entry which is preliminary data.</text>
</comment>
<proteinExistence type="inferred from homology"/>
<dbReference type="InterPro" id="IPR012132">
    <property type="entry name" value="GMC_OxRdtase"/>
</dbReference>
<dbReference type="SUPFAM" id="SSF54373">
    <property type="entry name" value="FAD-linked reductases, C-terminal domain"/>
    <property type="match status" value="1"/>
</dbReference>
<feature type="domain" description="Glucose-methanol-choline oxidoreductase N-terminal" evidence="5">
    <location>
        <begin position="263"/>
        <end position="277"/>
    </location>
</feature>
<dbReference type="Gene3D" id="3.50.50.60">
    <property type="entry name" value="FAD/NAD(P)-binding domain"/>
    <property type="match status" value="2"/>
</dbReference>
<dbReference type="Proteomes" id="UP000672657">
    <property type="component" value="Unassembled WGS sequence"/>
</dbReference>
<comment type="cofactor">
    <cofactor evidence="1">
        <name>FAD</name>
        <dbReference type="ChEBI" id="CHEBI:57692"/>
    </cofactor>
</comment>
<evidence type="ECO:0000313" key="7">
    <source>
        <dbReference type="Proteomes" id="UP000672657"/>
    </source>
</evidence>